<protein>
    <recommendedName>
        <fullName evidence="3">Peptidase S8/S53 domain-containing protein</fullName>
    </recommendedName>
</protein>
<evidence type="ECO:0008006" key="3">
    <source>
        <dbReference type="Google" id="ProtNLM"/>
    </source>
</evidence>
<dbReference type="GO" id="GO:0004252">
    <property type="term" value="F:serine-type endopeptidase activity"/>
    <property type="evidence" value="ECO:0007669"/>
    <property type="project" value="InterPro"/>
</dbReference>
<dbReference type="Gene3D" id="3.40.50.200">
    <property type="entry name" value="Peptidase S8/S53 domain"/>
    <property type="match status" value="1"/>
</dbReference>
<gene>
    <name evidence="1" type="ORF">B0H66DRAFT_387477</name>
</gene>
<dbReference type="SUPFAM" id="SSF52743">
    <property type="entry name" value="Subtilisin-like"/>
    <property type="match status" value="1"/>
</dbReference>
<reference evidence="1" key="2">
    <citation type="submission" date="2023-06" db="EMBL/GenBank/DDBJ databases">
        <authorList>
            <consortium name="Lawrence Berkeley National Laboratory"/>
            <person name="Haridas S."/>
            <person name="Hensen N."/>
            <person name="Bonometti L."/>
            <person name="Westerberg I."/>
            <person name="Brannstrom I.O."/>
            <person name="Guillou S."/>
            <person name="Cros-Aarteil S."/>
            <person name="Calhoun S."/>
            <person name="Kuo A."/>
            <person name="Mondo S."/>
            <person name="Pangilinan J."/>
            <person name="Riley R."/>
            <person name="Labutti K."/>
            <person name="Andreopoulos B."/>
            <person name="Lipzen A."/>
            <person name="Chen C."/>
            <person name="Yanf M."/>
            <person name="Daum C."/>
            <person name="Ng V."/>
            <person name="Clum A."/>
            <person name="Steindorff A."/>
            <person name="Ohm R."/>
            <person name="Martin F."/>
            <person name="Silar P."/>
            <person name="Natvig D."/>
            <person name="Lalanne C."/>
            <person name="Gautier V."/>
            <person name="Ament-Velasquez S.L."/>
            <person name="Kruys A."/>
            <person name="Hutchinson M.I."/>
            <person name="Powell A.J."/>
            <person name="Barry K."/>
            <person name="Miller A.N."/>
            <person name="Grigoriev I.V."/>
            <person name="Debuchy R."/>
            <person name="Gladieux P."/>
            <person name="Thoren M.H."/>
            <person name="Johannesson H."/>
        </authorList>
    </citation>
    <scope>NUCLEOTIDE SEQUENCE</scope>
    <source>
        <strain evidence="1">CBS 118394</strain>
    </source>
</reference>
<evidence type="ECO:0000313" key="1">
    <source>
        <dbReference type="EMBL" id="KAK3313163.1"/>
    </source>
</evidence>
<dbReference type="CDD" id="cd00306">
    <property type="entry name" value="Peptidases_S8_S53"/>
    <property type="match status" value="1"/>
</dbReference>
<evidence type="ECO:0000313" key="2">
    <source>
        <dbReference type="Proteomes" id="UP001283341"/>
    </source>
</evidence>
<comment type="caution">
    <text evidence="1">The sequence shown here is derived from an EMBL/GenBank/DDBJ whole genome shotgun (WGS) entry which is preliminary data.</text>
</comment>
<dbReference type="Proteomes" id="UP001283341">
    <property type="component" value="Unassembled WGS sequence"/>
</dbReference>
<organism evidence="1 2">
    <name type="scientific">Apodospora peruviana</name>
    <dbReference type="NCBI Taxonomy" id="516989"/>
    <lineage>
        <taxon>Eukaryota</taxon>
        <taxon>Fungi</taxon>
        <taxon>Dikarya</taxon>
        <taxon>Ascomycota</taxon>
        <taxon>Pezizomycotina</taxon>
        <taxon>Sordariomycetes</taxon>
        <taxon>Sordariomycetidae</taxon>
        <taxon>Sordariales</taxon>
        <taxon>Lasiosphaeriaceae</taxon>
        <taxon>Apodospora</taxon>
    </lineage>
</organism>
<name>A0AAE0HUJ4_9PEZI</name>
<keyword evidence="2" id="KW-1185">Reference proteome</keyword>
<dbReference type="GO" id="GO:0006508">
    <property type="term" value="P:proteolysis"/>
    <property type="evidence" value="ECO:0007669"/>
    <property type="project" value="InterPro"/>
</dbReference>
<accession>A0AAE0HUJ4</accession>
<dbReference type="InterPro" id="IPR036852">
    <property type="entry name" value="Peptidase_S8/S53_dom_sf"/>
</dbReference>
<dbReference type="AlphaFoldDB" id="A0AAE0HUJ4"/>
<sequence>MRDTCGHGTFTTGLLADYAPEAELYIAKVAKDNTLCWPKIIADTIRTAVDTWTPWRRGLVSLACVALQSGIKPGLRRGQVGHFVPAQPCDGQLKTAVAKFPDFAVSFTPSWEVTRPQSRLPPFLSLSPAHSMSASWS</sequence>
<reference evidence="1" key="1">
    <citation type="journal article" date="2023" name="Mol. Phylogenet. Evol.">
        <title>Genome-scale phylogeny and comparative genomics of the fungal order Sordariales.</title>
        <authorList>
            <person name="Hensen N."/>
            <person name="Bonometti L."/>
            <person name="Westerberg I."/>
            <person name="Brannstrom I.O."/>
            <person name="Guillou S."/>
            <person name="Cros-Aarteil S."/>
            <person name="Calhoun S."/>
            <person name="Haridas S."/>
            <person name="Kuo A."/>
            <person name="Mondo S."/>
            <person name="Pangilinan J."/>
            <person name="Riley R."/>
            <person name="LaButti K."/>
            <person name="Andreopoulos B."/>
            <person name="Lipzen A."/>
            <person name="Chen C."/>
            <person name="Yan M."/>
            <person name="Daum C."/>
            <person name="Ng V."/>
            <person name="Clum A."/>
            <person name="Steindorff A."/>
            <person name="Ohm R.A."/>
            <person name="Martin F."/>
            <person name="Silar P."/>
            <person name="Natvig D.O."/>
            <person name="Lalanne C."/>
            <person name="Gautier V."/>
            <person name="Ament-Velasquez S.L."/>
            <person name="Kruys A."/>
            <person name="Hutchinson M.I."/>
            <person name="Powell A.J."/>
            <person name="Barry K."/>
            <person name="Miller A.N."/>
            <person name="Grigoriev I.V."/>
            <person name="Debuchy R."/>
            <person name="Gladieux P."/>
            <person name="Hiltunen Thoren M."/>
            <person name="Johannesson H."/>
        </authorList>
    </citation>
    <scope>NUCLEOTIDE SEQUENCE</scope>
    <source>
        <strain evidence="1">CBS 118394</strain>
    </source>
</reference>
<dbReference type="EMBL" id="JAUEDM010000008">
    <property type="protein sequence ID" value="KAK3313163.1"/>
    <property type="molecule type" value="Genomic_DNA"/>
</dbReference>
<proteinExistence type="predicted"/>